<protein>
    <submittedName>
        <fullName evidence="2">Uncharacterized protein</fullName>
    </submittedName>
</protein>
<dbReference type="eggNOG" id="ENOG502RRT8">
    <property type="taxonomic scope" value="Eukaryota"/>
</dbReference>
<feature type="transmembrane region" description="Helical" evidence="1">
    <location>
        <begin position="120"/>
        <end position="141"/>
    </location>
</feature>
<evidence type="ECO:0000313" key="3">
    <source>
        <dbReference type="Proteomes" id="UP000007306"/>
    </source>
</evidence>
<name>I1QEU2_ORYGL</name>
<organism evidence="2 3">
    <name type="scientific">Oryza glaberrima</name>
    <name type="common">African rice</name>
    <dbReference type="NCBI Taxonomy" id="4538"/>
    <lineage>
        <taxon>Eukaryota</taxon>
        <taxon>Viridiplantae</taxon>
        <taxon>Streptophyta</taxon>
        <taxon>Embryophyta</taxon>
        <taxon>Tracheophyta</taxon>
        <taxon>Spermatophyta</taxon>
        <taxon>Magnoliopsida</taxon>
        <taxon>Liliopsida</taxon>
        <taxon>Poales</taxon>
        <taxon>Poaceae</taxon>
        <taxon>BOP clade</taxon>
        <taxon>Oryzoideae</taxon>
        <taxon>Oryzeae</taxon>
        <taxon>Oryzinae</taxon>
        <taxon>Oryza</taxon>
    </lineage>
</organism>
<keyword evidence="1" id="KW-1133">Transmembrane helix</keyword>
<dbReference type="AlphaFoldDB" id="I1QEU2"/>
<accession>I1QEU2</accession>
<dbReference type="Gramene" id="ORGLA07G0263400.1">
    <property type="protein sequence ID" value="ORGLA07G0263400.1"/>
    <property type="gene ID" value="ORGLA07G0263400"/>
</dbReference>
<proteinExistence type="predicted"/>
<evidence type="ECO:0000256" key="1">
    <source>
        <dbReference type="SAM" id="Phobius"/>
    </source>
</evidence>
<keyword evidence="1" id="KW-0812">Transmembrane</keyword>
<sequence>GLIQVLPMLTSLSEIHTIHWSGDLPERLNSTFFLLCCWRLWNHRNEVVFQHLAPSINRLLRCCVNDAKLWANRFKLADRAVLPSWLASFSSPLLSTLCNLSCLFSLSLFRLFFRYVMLPLFFLYGLYSFDVSLILIQVGSFPPPPPV</sequence>
<dbReference type="EnsemblPlants" id="ORGLA07G0263400.1">
    <property type="protein sequence ID" value="ORGLA07G0263400.1"/>
    <property type="gene ID" value="ORGLA07G0263400"/>
</dbReference>
<dbReference type="Proteomes" id="UP000007306">
    <property type="component" value="Unassembled WGS sequence"/>
</dbReference>
<evidence type="ECO:0000313" key="2">
    <source>
        <dbReference type="EnsemblPlants" id="ORGLA07G0263400.1"/>
    </source>
</evidence>
<feature type="transmembrane region" description="Helical" evidence="1">
    <location>
        <begin position="93"/>
        <end position="113"/>
    </location>
</feature>
<keyword evidence="3" id="KW-1185">Reference proteome</keyword>
<dbReference type="HOGENOM" id="CLU_1772889_0_0_1"/>
<reference evidence="3" key="2">
    <citation type="submission" date="2018-04" db="EMBL/GenBank/DDBJ databases">
        <title>OglaRS2 (Oryza glaberrima Reference Sequence Version 2).</title>
        <authorList>
            <person name="Zhang J."/>
            <person name="Kudrna D."/>
            <person name="Lee S."/>
            <person name="Talag J."/>
            <person name="Rajasekar S."/>
            <person name="Wing R.A."/>
        </authorList>
    </citation>
    <scope>NUCLEOTIDE SEQUENCE [LARGE SCALE GENOMIC DNA]</scope>
    <source>
        <strain evidence="3">cv. IRGC 96717</strain>
    </source>
</reference>
<reference evidence="2" key="1">
    <citation type="submission" date="2015-06" db="UniProtKB">
        <authorList>
            <consortium name="EnsemblPlants"/>
        </authorList>
    </citation>
    <scope>IDENTIFICATION</scope>
</reference>
<keyword evidence="1" id="KW-0472">Membrane</keyword>